<dbReference type="InterPro" id="IPR013783">
    <property type="entry name" value="Ig-like_fold"/>
</dbReference>
<sequence>MLLENGLGNIFQGNLSTDPYFVWDTSVVRKTVPQTSTESSRPQRKPAHYIHKANTIGIPTEGELSDSGDSKLNGPKPRMNFFGGFRNTLKSKHKSDTVVLEAGKENEKNDLHRRWSENAHATCDTNVMAPGTQARLVCEWPDLTSGGNRHGYFVRTNATLEETWVLTHVLSNYTRKPWSFRFKKGRRLTDENVIVESEGSPPEFRDKLKDITVQSGTKVVLKCRVKNCGPNSRSNWKKLEPNLFILKNGRFLQGDHDEAVQLF</sequence>
<dbReference type="InterPro" id="IPR036179">
    <property type="entry name" value="Ig-like_dom_sf"/>
</dbReference>
<accession>A0ABQ9IXJ3</accession>
<evidence type="ECO:0000313" key="3">
    <source>
        <dbReference type="EMBL" id="KAJ8968251.1"/>
    </source>
</evidence>
<evidence type="ECO:0000256" key="1">
    <source>
        <dbReference type="SAM" id="MobiDB-lite"/>
    </source>
</evidence>
<dbReference type="Gene3D" id="2.60.40.10">
    <property type="entry name" value="Immunoglobulins"/>
    <property type="match status" value="1"/>
</dbReference>
<organism evidence="3 4">
    <name type="scientific">Molorchus minor</name>
    <dbReference type="NCBI Taxonomy" id="1323400"/>
    <lineage>
        <taxon>Eukaryota</taxon>
        <taxon>Metazoa</taxon>
        <taxon>Ecdysozoa</taxon>
        <taxon>Arthropoda</taxon>
        <taxon>Hexapoda</taxon>
        <taxon>Insecta</taxon>
        <taxon>Pterygota</taxon>
        <taxon>Neoptera</taxon>
        <taxon>Endopterygota</taxon>
        <taxon>Coleoptera</taxon>
        <taxon>Polyphaga</taxon>
        <taxon>Cucujiformia</taxon>
        <taxon>Chrysomeloidea</taxon>
        <taxon>Cerambycidae</taxon>
        <taxon>Lamiinae</taxon>
        <taxon>Monochamini</taxon>
        <taxon>Molorchus</taxon>
    </lineage>
</organism>
<proteinExistence type="predicted"/>
<reference evidence="3" key="1">
    <citation type="journal article" date="2023" name="Insect Mol. Biol.">
        <title>Genome sequencing provides insights into the evolution of gene families encoding plant cell wall-degrading enzymes in longhorned beetles.</title>
        <authorList>
            <person name="Shin N.R."/>
            <person name="Okamura Y."/>
            <person name="Kirsch R."/>
            <person name="Pauchet Y."/>
        </authorList>
    </citation>
    <scope>NUCLEOTIDE SEQUENCE</scope>
    <source>
        <strain evidence="3">MMC_N1</strain>
    </source>
</reference>
<feature type="region of interest" description="Disordered" evidence="1">
    <location>
        <begin position="54"/>
        <end position="73"/>
    </location>
</feature>
<dbReference type="EMBL" id="JAPWTJ010002038">
    <property type="protein sequence ID" value="KAJ8968251.1"/>
    <property type="molecule type" value="Genomic_DNA"/>
</dbReference>
<evidence type="ECO:0000313" key="4">
    <source>
        <dbReference type="Proteomes" id="UP001162164"/>
    </source>
</evidence>
<evidence type="ECO:0000259" key="2">
    <source>
        <dbReference type="PROSITE" id="PS50835"/>
    </source>
</evidence>
<keyword evidence="4" id="KW-1185">Reference proteome</keyword>
<protein>
    <recommendedName>
        <fullName evidence="2">Ig-like domain-containing protein</fullName>
    </recommendedName>
</protein>
<name>A0ABQ9IXJ3_9CUCU</name>
<dbReference type="PROSITE" id="PS50835">
    <property type="entry name" value="IG_LIKE"/>
    <property type="match status" value="1"/>
</dbReference>
<gene>
    <name evidence="3" type="ORF">NQ317_012960</name>
</gene>
<dbReference type="InterPro" id="IPR007110">
    <property type="entry name" value="Ig-like_dom"/>
</dbReference>
<comment type="caution">
    <text evidence="3">The sequence shown here is derived from an EMBL/GenBank/DDBJ whole genome shotgun (WGS) entry which is preliminary data.</text>
</comment>
<dbReference type="SUPFAM" id="SSF48726">
    <property type="entry name" value="Immunoglobulin"/>
    <property type="match status" value="1"/>
</dbReference>
<feature type="domain" description="Ig-like" evidence="2">
    <location>
        <begin position="202"/>
        <end position="238"/>
    </location>
</feature>
<dbReference type="Proteomes" id="UP001162164">
    <property type="component" value="Unassembled WGS sequence"/>
</dbReference>